<sequence>MSKPNPVATIAMDSLQDGGADKLGTTMDQQNMDRLGKTQELRRNFKFLSVLGFTAVLMCTWEAILFTASYILPNGGLAGMVWMVSEFSPRSWQRFLSYISGWLCVLGWQVNIASGCYLVALQLQGIIALNDASYVAKPWHGTLMVIANATVCVVFNTFFAKKLPLVEGLMLVIHVFGFFAILIPLWVLSPIQPANEVFGQFTDVYGWPSQGLACLVGIVGPMYSLLGPDSAVHMSEEIRDASRVLPLAMMWTLIINGTTGFIMVVTFAFCIPDQLISGVPNYGFTYIDVFYNSTGSTAAASVMTALITLLCFCSTISAAATSSRQMFAFARDRGLPFSSFLCRVRPGWEIPFNAVCVSFVITCLLSLINLGSAVAFNAIVSLTVGAILSSYIISISCVALRKIRKDRPLPHARWSLGKAGLPMNIIAVLFLLVVYVFTFFPIVNHPTLSYMNWSSPMYAGTVTFAVVYFFVYGRKVYSGPVVLVKEEH</sequence>
<keyword evidence="5 6" id="KW-0472">Membrane</keyword>
<evidence type="ECO:0000256" key="3">
    <source>
        <dbReference type="ARBA" id="ARBA00022692"/>
    </source>
</evidence>
<feature type="transmembrane region" description="Helical" evidence="6">
    <location>
        <begin position="247"/>
        <end position="269"/>
    </location>
</feature>
<dbReference type="Gene3D" id="1.20.1740.10">
    <property type="entry name" value="Amino acid/polyamine transporter I"/>
    <property type="match status" value="1"/>
</dbReference>
<gene>
    <name evidence="7" type="ORF">LTR09_005566</name>
</gene>
<dbReference type="AlphaFoldDB" id="A0AAJ0DG23"/>
<dbReference type="PANTHER" id="PTHR45649:SF2">
    <property type="entry name" value="ACID PERMEASE, PUTATIVE-RELATED"/>
    <property type="match status" value="1"/>
</dbReference>
<feature type="transmembrane region" description="Helical" evidence="6">
    <location>
        <begin position="350"/>
        <end position="368"/>
    </location>
</feature>
<feature type="transmembrane region" description="Helical" evidence="6">
    <location>
        <begin position="140"/>
        <end position="159"/>
    </location>
</feature>
<keyword evidence="4 6" id="KW-1133">Transmembrane helix</keyword>
<keyword evidence="3 6" id="KW-0812">Transmembrane</keyword>
<dbReference type="Pfam" id="PF13520">
    <property type="entry name" value="AA_permease_2"/>
    <property type="match status" value="1"/>
</dbReference>
<comment type="caution">
    <text evidence="7">The sequence shown here is derived from an EMBL/GenBank/DDBJ whole genome shotgun (WGS) entry which is preliminary data.</text>
</comment>
<evidence type="ECO:0000256" key="4">
    <source>
        <dbReference type="ARBA" id="ARBA00022989"/>
    </source>
</evidence>
<evidence type="ECO:0000256" key="1">
    <source>
        <dbReference type="ARBA" id="ARBA00004141"/>
    </source>
</evidence>
<dbReference type="EMBL" id="JAWDJX010000016">
    <property type="protein sequence ID" value="KAK3053397.1"/>
    <property type="molecule type" value="Genomic_DNA"/>
</dbReference>
<evidence type="ECO:0000256" key="6">
    <source>
        <dbReference type="SAM" id="Phobius"/>
    </source>
</evidence>
<proteinExistence type="predicted"/>
<feature type="transmembrane region" description="Helical" evidence="6">
    <location>
        <begin position="44"/>
        <end position="64"/>
    </location>
</feature>
<dbReference type="Proteomes" id="UP001271007">
    <property type="component" value="Unassembled WGS sequence"/>
</dbReference>
<evidence type="ECO:0000313" key="8">
    <source>
        <dbReference type="Proteomes" id="UP001271007"/>
    </source>
</evidence>
<evidence type="ECO:0008006" key="9">
    <source>
        <dbReference type="Google" id="ProtNLM"/>
    </source>
</evidence>
<dbReference type="InterPro" id="IPR002293">
    <property type="entry name" value="AA/rel_permease1"/>
</dbReference>
<feature type="transmembrane region" description="Helical" evidence="6">
    <location>
        <begin position="166"/>
        <end position="187"/>
    </location>
</feature>
<accession>A0AAJ0DG23</accession>
<feature type="transmembrane region" description="Helical" evidence="6">
    <location>
        <begin position="207"/>
        <end position="226"/>
    </location>
</feature>
<feature type="transmembrane region" description="Helical" evidence="6">
    <location>
        <begin position="455"/>
        <end position="473"/>
    </location>
</feature>
<evidence type="ECO:0000256" key="2">
    <source>
        <dbReference type="ARBA" id="ARBA00022448"/>
    </source>
</evidence>
<feature type="transmembrane region" description="Helical" evidence="6">
    <location>
        <begin position="374"/>
        <end position="400"/>
    </location>
</feature>
<keyword evidence="8" id="KW-1185">Reference proteome</keyword>
<feature type="transmembrane region" description="Helical" evidence="6">
    <location>
        <begin position="421"/>
        <end position="443"/>
    </location>
</feature>
<comment type="subcellular location">
    <subcellularLocation>
        <location evidence="1">Membrane</location>
        <topology evidence="1">Multi-pass membrane protein</topology>
    </subcellularLocation>
</comment>
<protein>
    <recommendedName>
        <fullName evidence="9">GABA permease</fullName>
    </recommendedName>
</protein>
<keyword evidence="2" id="KW-0813">Transport</keyword>
<organism evidence="7 8">
    <name type="scientific">Extremus antarcticus</name>
    <dbReference type="NCBI Taxonomy" id="702011"/>
    <lineage>
        <taxon>Eukaryota</taxon>
        <taxon>Fungi</taxon>
        <taxon>Dikarya</taxon>
        <taxon>Ascomycota</taxon>
        <taxon>Pezizomycotina</taxon>
        <taxon>Dothideomycetes</taxon>
        <taxon>Dothideomycetidae</taxon>
        <taxon>Mycosphaerellales</taxon>
        <taxon>Extremaceae</taxon>
        <taxon>Extremus</taxon>
    </lineage>
</organism>
<evidence type="ECO:0000256" key="5">
    <source>
        <dbReference type="ARBA" id="ARBA00023136"/>
    </source>
</evidence>
<reference evidence="7" key="1">
    <citation type="submission" date="2023-04" db="EMBL/GenBank/DDBJ databases">
        <title>Black Yeasts Isolated from many extreme environments.</title>
        <authorList>
            <person name="Coleine C."/>
            <person name="Stajich J.E."/>
            <person name="Selbmann L."/>
        </authorList>
    </citation>
    <scope>NUCLEOTIDE SEQUENCE</scope>
    <source>
        <strain evidence="7">CCFEE 5312</strain>
    </source>
</reference>
<dbReference type="GO" id="GO:0022857">
    <property type="term" value="F:transmembrane transporter activity"/>
    <property type="evidence" value="ECO:0007669"/>
    <property type="project" value="InterPro"/>
</dbReference>
<dbReference type="PANTHER" id="PTHR45649">
    <property type="entry name" value="AMINO-ACID PERMEASE BAT1"/>
    <property type="match status" value="1"/>
</dbReference>
<evidence type="ECO:0000313" key="7">
    <source>
        <dbReference type="EMBL" id="KAK3053397.1"/>
    </source>
</evidence>
<dbReference type="GO" id="GO:0016020">
    <property type="term" value="C:membrane"/>
    <property type="evidence" value="ECO:0007669"/>
    <property type="project" value="UniProtKB-SubCell"/>
</dbReference>
<feature type="transmembrane region" description="Helical" evidence="6">
    <location>
        <begin position="298"/>
        <end position="321"/>
    </location>
</feature>
<name>A0AAJ0DG23_9PEZI</name>